<feature type="region of interest" description="Disordered" evidence="1">
    <location>
        <begin position="291"/>
        <end position="312"/>
    </location>
</feature>
<proteinExistence type="predicted"/>
<dbReference type="AlphaFoldDB" id="A0A3M5ELZ0"/>
<name>A0A3M5ELZ0_PSEAI</name>
<dbReference type="Proteomes" id="UP000270834">
    <property type="component" value="Unassembled WGS sequence"/>
</dbReference>
<gene>
    <name evidence="2" type="ORF">ALP65_04690</name>
</gene>
<organism evidence="2 3">
    <name type="scientific">Pseudomonas aeruginosa</name>
    <dbReference type="NCBI Taxonomy" id="287"/>
    <lineage>
        <taxon>Bacteria</taxon>
        <taxon>Pseudomonadati</taxon>
        <taxon>Pseudomonadota</taxon>
        <taxon>Gammaproteobacteria</taxon>
        <taxon>Pseudomonadales</taxon>
        <taxon>Pseudomonadaceae</taxon>
        <taxon>Pseudomonas</taxon>
    </lineage>
</organism>
<feature type="compositionally biased region" description="Basic and acidic residues" evidence="1">
    <location>
        <begin position="359"/>
        <end position="371"/>
    </location>
</feature>
<feature type="compositionally biased region" description="Basic residues" evidence="1">
    <location>
        <begin position="331"/>
        <end position="350"/>
    </location>
</feature>
<evidence type="ECO:0000313" key="2">
    <source>
        <dbReference type="EMBL" id="RMS62711.1"/>
    </source>
</evidence>
<dbReference type="EMBL" id="RBSQ01000211">
    <property type="protein sequence ID" value="RMS62711.1"/>
    <property type="molecule type" value="Genomic_DNA"/>
</dbReference>
<feature type="region of interest" description="Disordered" evidence="1">
    <location>
        <begin position="331"/>
        <end position="388"/>
    </location>
</feature>
<evidence type="ECO:0000256" key="1">
    <source>
        <dbReference type="SAM" id="MobiDB-lite"/>
    </source>
</evidence>
<feature type="region of interest" description="Disordered" evidence="1">
    <location>
        <begin position="1"/>
        <end position="31"/>
    </location>
</feature>
<accession>A0A3M5ELZ0</accession>
<protein>
    <submittedName>
        <fullName evidence="2">Uncharacterized protein</fullName>
    </submittedName>
</protein>
<sequence length="513" mass="54670">MVGAVAGDGQQARAGRAAFDHRRRPVDAGQGGMPVVGDAHCRDVALRVLLGVAARMVDVMAERAVGDRRGAPALVEHAGRRSALEFQQQGVALRVAVQDIRPAGQHGDALVDGRGVAVALGGVVEPDGLQRRGGGLVLDAVRGRPEQLALGRVAVVQQGAGADVAAAVRRAGEDHLRHRCGGVVVGPRAALGRADRIHLAAAAGAEAVAVAGLVQGVGEIRYLGYRQAQVARLQVGRQHQFDGQGIALDDRAPVGTVDREVLAAGLEDFLAGAGEVQQHVVGQRAAAGFQANRGAQAGGPRSADREARGVAPVRSVDPFEGCQVDFRSRRFQAHPHLQRRTRFRRQRRGAGHAAGGGRGEVDAGRRDRRVGVGEAGVTGARRGGLEHGDVASHLARTGRRQGLARAGSQRQNQACIQVRSLMHESTPSVFWEGNFLNRSRGERYAGVTESFKYFLYSFLLAIKYEEAFMDSRIDSYFLHLPLMLDCSLYQLKFGLEWLCRAFGLLQRGAGCSA</sequence>
<reference evidence="2 3" key="1">
    <citation type="submission" date="2018-08" db="EMBL/GenBank/DDBJ databases">
        <title>Recombination of ecologically and evolutionarily significant loci maintains genetic cohesion in the Pseudomonas syringae species complex.</title>
        <authorList>
            <person name="Dillon M."/>
            <person name="Thakur S."/>
            <person name="Almeida R.N.D."/>
            <person name="Weir B.S."/>
            <person name="Guttman D.S."/>
        </authorList>
    </citation>
    <scope>NUCLEOTIDE SEQUENCE [LARGE SCALE GENOMIC DNA]</scope>
    <source>
        <strain evidence="2 3">ICMP 7846</strain>
    </source>
</reference>
<feature type="compositionally biased region" description="Low complexity" evidence="1">
    <location>
        <begin position="1"/>
        <end position="17"/>
    </location>
</feature>
<comment type="caution">
    <text evidence="2">The sequence shown here is derived from an EMBL/GenBank/DDBJ whole genome shotgun (WGS) entry which is preliminary data.</text>
</comment>
<evidence type="ECO:0000313" key="3">
    <source>
        <dbReference type="Proteomes" id="UP000270834"/>
    </source>
</evidence>